<dbReference type="EMBL" id="JAQIZT010000018">
    <property type="protein sequence ID" value="KAJ6958686.1"/>
    <property type="molecule type" value="Genomic_DNA"/>
</dbReference>
<keyword evidence="4" id="KW-1185">Reference proteome</keyword>
<comment type="caution">
    <text evidence="3">The sequence shown here is derived from an EMBL/GenBank/DDBJ whole genome shotgun (WGS) entry which is preliminary data.</text>
</comment>
<dbReference type="Gene3D" id="3.30.70.100">
    <property type="match status" value="1"/>
</dbReference>
<sequence length="180" mass="20114">MAASWLVGVVFQECNLHHISRQEGPISASVIIRVLPCILYPNIYIEKLREQACVDYYCLPRISACQHTAMEVIELKVHLHCKACEKAVRKALCRIKGVTCVQIDGISNKITVMGYLDKKMVVKAIWKTGRRADVLPSSPSLRLEAPAPSPRLPTGFRCIIPAKWCFKKPNTIPRSTAVTS</sequence>
<proteinExistence type="predicted"/>
<dbReference type="AlphaFoldDB" id="A0AAD6LG58"/>
<dbReference type="Proteomes" id="UP001164929">
    <property type="component" value="Chromosome 18"/>
</dbReference>
<gene>
    <name evidence="3" type="ORF">NC653_040362</name>
</gene>
<dbReference type="Pfam" id="PF00403">
    <property type="entry name" value="HMA"/>
    <property type="match status" value="1"/>
</dbReference>
<evidence type="ECO:0000256" key="1">
    <source>
        <dbReference type="ARBA" id="ARBA00022723"/>
    </source>
</evidence>
<feature type="domain" description="HMA" evidence="2">
    <location>
        <begin position="70"/>
        <end position="133"/>
    </location>
</feature>
<evidence type="ECO:0000313" key="4">
    <source>
        <dbReference type="Proteomes" id="UP001164929"/>
    </source>
</evidence>
<organism evidence="3 4">
    <name type="scientific">Populus alba x Populus x berolinensis</name>
    <dbReference type="NCBI Taxonomy" id="444605"/>
    <lineage>
        <taxon>Eukaryota</taxon>
        <taxon>Viridiplantae</taxon>
        <taxon>Streptophyta</taxon>
        <taxon>Embryophyta</taxon>
        <taxon>Tracheophyta</taxon>
        <taxon>Spermatophyta</taxon>
        <taxon>Magnoliopsida</taxon>
        <taxon>eudicotyledons</taxon>
        <taxon>Gunneridae</taxon>
        <taxon>Pentapetalae</taxon>
        <taxon>rosids</taxon>
        <taxon>fabids</taxon>
        <taxon>Malpighiales</taxon>
        <taxon>Salicaceae</taxon>
        <taxon>Saliceae</taxon>
        <taxon>Populus</taxon>
    </lineage>
</organism>
<dbReference type="PROSITE" id="PS50846">
    <property type="entry name" value="HMA_2"/>
    <property type="match status" value="1"/>
</dbReference>
<dbReference type="SUPFAM" id="SSF55008">
    <property type="entry name" value="HMA, heavy metal-associated domain"/>
    <property type="match status" value="1"/>
</dbReference>
<keyword evidence="1" id="KW-0479">Metal-binding</keyword>
<protein>
    <submittedName>
        <fullName evidence="3">Heavy metal-associated isoprenylated plant protein 28-like</fullName>
    </submittedName>
</protein>
<dbReference type="InterPro" id="IPR006121">
    <property type="entry name" value="HMA_dom"/>
</dbReference>
<dbReference type="InterPro" id="IPR036163">
    <property type="entry name" value="HMA_dom_sf"/>
</dbReference>
<evidence type="ECO:0000259" key="2">
    <source>
        <dbReference type="PROSITE" id="PS50846"/>
    </source>
</evidence>
<dbReference type="CDD" id="cd00371">
    <property type="entry name" value="HMA"/>
    <property type="match status" value="1"/>
</dbReference>
<name>A0AAD6LG58_9ROSI</name>
<dbReference type="GO" id="GO:0046872">
    <property type="term" value="F:metal ion binding"/>
    <property type="evidence" value="ECO:0007669"/>
    <property type="project" value="UniProtKB-KW"/>
</dbReference>
<dbReference type="PANTHER" id="PTHR22814:SF290">
    <property type="entry name" value="HMA DOMAIN-CONTAINING PROTEIN"/>
    <property type="match status" value="1"/>
</dbReference>
<dbReference type="PANTHER" id="PTHR22814">
    <property type="entry name" value="COPPER TRANSPORT PROTEIN ATOX1-RELATED"/>
    <property type="match status" value="1"/>
</dbReference>
<evidence type="ECO:0000313" key="3">
    <source>
        <dbReference type="EMBL" id="KAJ6958686.1"/>
    </source>
</evidence>
<accession>A0AAD6LG58</accession>
<reference evidence="3 4" key="1">
    <citation type="journal article" date="2023" name="Mol. Ecol. Resour.">
        <title>Chromosome-level genome assembly of a triploid poplar Populus alba 'Berolinensis'.</title>
        <authorList>
            <person name="Chen S."/>
            <person name="Yu Y."/>
            <person name="Wang X."/>
            <person name="Wang S."/>
            <person name="Zhang T."/>
            <person name="Zhou Y."/>
            <person name="He R."/>
            <person name="Meng N."/>
            <person name="Wang Y."/>
            <person name="Liu W."/>
            <person name="Liu Z."/>
            <person name="Liu J."/>
            <person name="Guo Q."/>
            <person name="Huang H."/>
            <person name="Sederoff R.R."/>
            <person name="Wang G."/>
            <person name="Qu G."/>
            <person name="Chen S."/>
        </authorList>
    </citation>
    <scope>NUCLEOTIDE SEQUENCE [LARGE SCALE GENOMIC DNA]</scope>
    <source>
        <strain evidence="3">SC-2020</strain>
    </source>
</reference>